<evidence type="ECO:0000313" key="4">
    <source>
        <dbReference type="RefSeq" id="XP_017770675.1"/>
    </source>
</evidence>
<sequence>MRFIFHGVALLLLVITCRGGPFEEICTVAKLVVQKCWMRAQEEDRQNAVAGVEKCLKRKTLIAMDRIIAKETIQMPYGITLVRDEGRNRSSYDRRSERKNGKFYEMGDWKMQLIGKIGEVLRTHVFRFPLMKANVVTGRRRHHHHQSQGMMPLMMFGVMAMAIIAIPLGFQFLAVLGGKALLLAKLALILTSIQGLKKIAVSDVNYGFYESGSNHHHHPHHSRQQYLYDRRWQQNGAPGHHGYDQGFPDVPDQQPDSIYHIRPRISNHVPPVNRD</sequence>
<protein>
    <submittedName>
        <fullName evidence="4">Uncharacterized protein LOC108558310</fullName>
    </submittedName>
</protein>
<evidence type="ECO:0000256" key="2">
    <source>
        <dbReference type="SAM" id="SignalP"/>
    </source>
</evidence>
<name>A0ABM1M7X5_NICVS</name>
<evidence type="ECO:0000313" key="3">
    <source>
        <dbReference type="Proteomes" id="UP000695000"/>
    </source>
</evidence>
<keyword evidence="1" id="KW-0472">Membrane</keyword>
<feature type="signal peptide" evidence="2">
    <location>
        <begin position="1"/>
        <end position="19"/>
    </location>
</feature>
<organism evidence="3 4">
    <name type="scientific">Nicrophorus vespilloides</name>
    <name type="common">Boreal carrion beetle</name>
    <dbReference type="NCBI Taxonomy" id="110193"/>
    <lineage>
        <taxon>Eukaryota</taxon>
        <taxon>Metazoa</taxon>
        <taxon>Ecdysozoa</taxon>
        <taxon>Arthropoda</taxon>
        <taxon>Hexapoda</taxon>
        <taxon>Insecta</taxon>
        <taxon>Pterygota</taxon>
        <taxon>Neoptera</taxon>
        <taxon>Endopterygota</taxon>
        <taxon>Coleoptera</taxon>
        <taxon>Polyphaga</taxon>
        <taxon>Staphyliniformia</taxon>
        <taxon>Silphidae</taxon>
        <taxon>Nicrophorinae</taxon>
        <taxon>Nicrophorus</taxon>
    </lineage>
</organism>
<dbReference type="Pfam" id="PF07898">
    <property type="entry name" value="DUF1676"/>
    <property type="match status" value="1"/>
</dbReference>
<feature type="transmembrane region" description="Helical" evidence="1">
    <location>
        <begin position="153"/>
        <end position="176"/>
    </location>
</feature>
<keyword evidence="3" id="KW-1185">Reference proteome</keyword>
<dbReference type="GeneID" id="108558310"/>
<dbReference type="PANTHER" id="PTHR21879">
    <property type="entry name" value="FI03362P-RELATED-RELATED"/>
    <property type="match status" value="1"/>
</dbReference>
<gene>
    <name evidence="4" type="primary">LOC108558310</name>
</gene>
<evidence type="ECO:0000256" key="1">
    <source>
        <dbReference type="SAM" id="Phobius"/>
    </source>
</evidence>
<dbReference type="RefSeq" id="XP_017770675.1">
    <property type="nucleotide sequence ID" value="XM_017915186.1"/>
</dbReference>
<dbReference type="PANTHER" id="PTHR21879:SF8">
    <property type="entry name" value="OSIRIS 23"/>
    <property type="match status" value="1"/>
</dbReference>
<keyword evidence="1" id="KW-1133">Transmembrane helix</keyword>
<keyword evidence="2" id="KW-0732">Signal</keyword>
<keyword evidence="1" id="KW-0812">Transmembrane</keyword>
<accession>A0ABM1M7X5</accession>
<feature type="chain" id="PRO_5045237699" evidence="2">
    <location>
        <begin position="20"/>
        <end position="275"/>
    </location>
</feature>
<reference evidence="4" key="1">
    <citation type="submission" date="2025-08" db="UniProtKB">
        <authorList>
            <consortium name="RefSeq"/>
        </authorList>
    </citation>
    <scope>IDENTIFICATION</scope>
    <source>
        <tissue evidence="4">Whole Larva</tissue>
    </source>
</reference>
<dbReference type="Proteomes" id="UP000695000">
    <property type="component" value="Unplaced"/>
</dbReference>
<proteinExistence type="predicted"/>
<dbReference type="InterPro" id="IPR012464">
    <property type="entry name" value="DUF1676"/>
</dbReference>